<accession>A0A7X6MPD7</accession>
<dbReference type="SUPFAM" id="SSF48452">
    <property type="entry name" value="TPR-like"/>
    <property type="match status" value="1"/>
</dbReference>
<protein>
    <submittedName>
        <fullName evidence="2">Tetratricopeptide repeat protein</fullName>
    </submittedName>
</protein>
<evidence type="ECO:0000313" key="2">
    <source>
        <dbReference type="EMBL" id="NKZ10424.1"/>
    </source>
</evidence>
<dbReference type="Proteomes" id="UP000518188">
    <property type="component" value="Unassembled WGS sequence"/>
</dbReference>
<feature type="compositionally biased region" description="Basic and acidic residues" evidence="1">
    <location>
        <begin position="61"/>
        <end position="78"/>
    </location>
</feature>
<dbReference type="AlphaFoldDB" id="A0A7X6MPD7"/>
<name>A0A7X6MPD7_9MYCO</name>
<organism evidence="2 3">
    <name type="scientific">Mycolicibacterium septicum DSM 44393</name>
    <dbReference type="NCBI Taxonomy" id="1341646"/>
    <lineage>
        <taxon>Bacteria</taxon>
        <taxon>Bacillati</taxon>
        <taxon>Actinomycetota</taxon>
        <taxon>Actinomycetes</taxon>
        <taxon>Mycobacteriales</taxon>
        <taxon>Mycobacteriaceae</taxon>
        <taxon>Mycolicibacterium</taxon>
    </lineage>
</organism>
<dbReference type="Gene3D" id="1.25.40.10">
    <property type="entry name" value="Tetratricopeptide repeat domain"/>
    <property type="match status" value="1"/>
</dbReference>
<dbReference type="RefSeq" id="WP_084621946.1">
    <property type="nucleotide sequence ID" value="NZ_HG322951.1"/>
</dbReference>
<evidence type="ECO:0000313" key="3">
    <source>
        <dbReference type="Proteomes" id="UP000518188"/>
    </source>
</evidence>
<feature type="compositionally biased region" description="Basic and acidic residues" evidence="1">
    <location>
        <begin position="30"/>
        <end position="40"/>
    </location>
</feature>
<feature type="compositionally biased region" description="Basic and acidic residues" evidence="1">
    <location>
        <begin position="1"/>
        <end position="11"/>
    </location>
</feature>
<dbReference type="InterPro" id="IPR011990">
    <property type="entry name" value="TPR-like_helical_dom_sf"/>
</dbReference>
<comment type="caution">
    <text evidence="2">The sequence shown here is derived from an EMBL/GenBank/DDBJ whole genome shotgun (WGS) entry which is preliminary data.</text>
</comment>
<reference evidence="2 3" key="1">
    <citation type="submission" date="2020-04" db="EMBL/GenBank/DDBJ databases">
        <title>MicrobeNet Type strains.</title>
        <authorList>
            <person name="Nicholson A.C."/>
        </authorList>
    </citation>
    <scope>NUCLEOTIDE SEQUENCE [LARGE SCALE GENOMIC DNA]</scope>
    <source>
        <strain evidence="2 3">ATCC 700731</strain>
    </source>
</reference>
<dbReference type="EMBL" id="JAAXPJ010000001">
    <property type="protein sequence ID" value="NKZ10424.1"/>
    <property type="molecule type" value="Genomic_DNA"/>
</dbReference>
<evidence type="ECO:0000256" key="1">
    <source>
        <dbReference type="SAM" id="MobiDB-lite"/>
    </source>
</evidence>
<sequence length="284" mass="30900">MVGDRQGDAERRPRRASNDRTSSNNSGPRRHYDQRGRDQRAGAPRTSGPGRAREAQPTADGDPRHEGPRLPADVEAKELAPDVRRELVTLDKTTADFVARHLVMAGKLLDEDPDTALAHARAARNRAGRIAVVREAVGIAAYHSGDWAQALAELRAARRMGSKSSLLPMIADCERGVGRPERALELARSDEATALTGEDADELRIVTAGARSDLGQFEQALAILSTPQLDPTKVGQTAARLFYVYADTLLALGRTEEALQWFLHAEQADIDGITDAEDRITELS</sequence>
<gene>
    <name evidence="2" type="ORF">HGA11_05490</name>
</gene>
<feature type="region of interest" description="Disordered" evidence="1">
    <location>
        <begin position="1"/>
        <end position="78"/>
    </location>
</feature>
<proteinExistence type="predicted"/>